<dbReference type="OrthoDB" id="5835829at2759"/>
<dbReference type="KEGG" id="nta:107828616"/>
<dbReference type="Pfam" id="PF00201">
    <property type="entry name" value="UDPGT"/>
    <property type="match status" value="1"/>
</dbReference>
<keyword evidence="1" id="KW-0328">Glycosyltransferase</keyword>
<dbReference type="Gene3D" id="3.40.50.2000">
    <property type="entry name" value="Glycogen Phosphorylase B"/>
    <property type="match status" value="3"/>
</dbReference>
<protein>
    <submittedName>
        <fullName evidence="3">Hydroquinone glucosyltransferase-like</fullName>
    </submittedName>
</protein>
<organism evidence="3">
    <name type="scientific">Nicotiana tabacum</name>
    <name type="common">Common tobacco</name>
    <dbReference type="NCBI Taxonomy" id="4097"/>
    <lineage>
        <taxon>Eukaryota</taxon>
        <taxon>Viridiplantae</taxon>
        <taxon>Streptophyta</taxon>
        <taxon>Embryophyta</taxon>
        <taxon>Tracheophyta</taxon>
        <taxon>Spermatophyta</taxon>
        <taxon>Magnoliopsida</taxon>
        <taxon>eudicotyledons</taxon>
        <taxon>Gunneridae</taxon>
        <taxon>Pentapetalae</taxon>
        <taxon>asterids</taxon>
        <taxon>lamiids</taxon>
        <taxon>Solanales</taxon>
        <taxon>Solanaceae</taxon>
        <taxon>Nicotianoideae</taxon>
        <taxon>Nicotianeae</taxon>
        <taxon>Nicotiana</taxon>
    </lineage>
</organism>
<reference evidence="3" key="1">
    <citation type="submission" date="2025-08" db="UniProtKB">
        <authorList>
            <consortium name="RefSeq"/>
        </authorList>
    </citation>
    <scope>IDENTIFICATION</scope>
</reference>
<keyword evidence="2" id="KW-0808">Transferase</keyword>
<sequence>MAEGIILNSFNDLEPGAIKALQDKESGNYKPTIYPVGPVVLMDTSNKVDDEPSQCLKWLDEQPRGSVLYISLGSGGTLSHVQLIELAIGLEMSEQRFVWVIRLTLLIFYLMGSWKVGGFWTHCGWNSTLESMIHSVPLIAWPLYAEQRLNAVLLNEGLKVALRTKIGDNGIAGRLEIAEVVKELMVGEEGKEVRKKNERATSCSSNGGE</sequence>
<dbReference type="PaxDb" id="4097-A0A1S4DDH3"/>
<dbReference type="AlphaFoldDB" id="A0A1S4DDH3"/>
<proteinExistence type="predicted"/>
<name>A0A1S4DDH3_TOBAC</name>
<dbReference type="SUPFAM" id="SSF53756">
    <property type="entry name" value="UDP-Glycosyltransferase/glycogen phosphorylase"/>
    <property type="match status" value="1"/>
</dbReference>
<dbReference type="OMA" id="EMECLTW"/>
<accession>A0A1S4DDH3</accession>
<evidence type="ECO:0000313" key="3">
    <source>
        <dbReference type="RefSeq" id="XP_016511456.1"/>
    </source>
</evidence>
<dbReference type="InterPro" id="IPR002213">
    <property type="entry name" value="UDP_glucos_trans"/>
</dbReference>
<gene>
    <name evidence="3" type="primary">LOC107828616</name>
</gene>
<dbReference type="RefSeq" id="XP_016511456.1">
    <property type="nucleotide sequence ID" value="XM_016655970.1"/>
</dbReference>
<dbReference type="PANTHER" id="PTHR48046">
    <property type="entry name" value="UDP-GLYCOSYLTRANSFERASE 72E1"/>
    <property type="match status" value="1"/>
</dbReference>
<evidence type="ECO:0000256" key="2">
    <source>
        <dbReference type="ARBA" id="ARBA00022679"/>
    </source>
</evidence>
<evidence type="ECO:0000256" key="1">
    <source>
        <dbReference type="ARBA" id="ARBA00022676"/>
    </source>
</evidence>
<dbReference type="CDD" id="cd03784">
    <property type="entry name" value="GT1_Gtf-like"/>
    <property type="match status" value="1"/>
</dbReference>
<dbReference type="GO" id="GO:0008194">
    <property type="term" value="F:UDP-glycosyltransferase activity"/>
    <property type="evidence" value="ECO:0007669"/>
    <property type="project" value="InterPro"/>
</dbReference>
<dbReference type="PANTHER" id="PTHR48046:SF6">
    <property type="entry name" value="GLYCOSYLTRANSFERASE"/>
    <property type="match status" value="1"/>
</dbReference>